<dbReference type="GeneID" id="17291708"/>
<evidence type="ECO:0000313" key="4">
    <source>
        <dbReference type="EnsemblProtists" id="EKX34991"/>
    </source>
</evidence>
<dbReference type="AlphaFoldDB" id="L1IFF3"/>
<dbReference type="KEGG" id="gtt:GUITHDRAFT_146821"/>
<evidence type="ECO:0000313" key="3">
    <source>
        <dbReference type="EMBL" id="EKX34991.1"/>
    </source>
</evidence>
<evidence type="ECO:0008006" key="6">
    <source>
        <dbReference type="Google" id="ProtNLM"/>
    </source>
</evidence>
<evidence type="ECO:0000313" key="5">
    <source>
        <dbReference type="Proteomes" id="UP000011087"/>
    </source>
</evidence>
<keyword evidence="2" id="KW-0732">Signal</keyword>
<dbReference type="EMBL" id="JH993099">
    <property type="protein sequence ID" value="EKX34991.1"/>
    <property type="molecule type" value="Genomic_DNA"/>
</dbReference>
<evidence type="ECO:0000256" key="2">
    <source>
        <dbReference type="SAM" id="SignalP"/>
    </source>
</evidence>
<evidence type="ECO:0000256" key="1">
    <source>
        <dbReference type="ARBA" id="ARBA00022737"/>
    </source>
</evidence>
<dbReference type="PaxDb" id="55529-EKX34991"/>
<dbReference type="PANTHER" id="PTHR22895:SF0">
    <property type="entry name" value="ARMADILLO REPEAT-CONTAINING PROTEIN 6"/>
    <property type="match status" value="1"/>
</dbReference>
<organism evidence="3">
    <name type="scientific">Guillardia theta (strain CCMP2712)</name>
    <name type="common">Cryptophyte</name>
    <dbReference type="NCBI Taxonomy" id="905079"/>
    <lineage>
        <taxon>Eukaryota</taxon>
        <taxon>Cryptophyceae</taxon>
        <taxon>Pyrenomonadales</taxon>
        <taxon>Geminigeraceae</taxon>
        <taxon>Guillardia</taxon>
    </lineage>
</organism>
<feature type="signal peptide" evidence="2">
    <location>
        <begin position="1"/>
        <end position="22"/>
    </location>
</feature>
<dbReference type="Gene3D" id="1.25.10.10">
    <property type="entry name" value="Leucine-rich Repeat Variant"/>
    <property type="match status" value="1"/>
</dbReference>
<sequence>MAALSAALLAALLQTLSDVSTASSLSFHQQLRHGGAPELRGRWSPCCPRLCLRGGCRSANETYEQPSESEPNMVDEAFEREAEQLVDAMEEHMLSPPDFLPIVEKLYNASEISKSHRIEIMRYGASRKLLSMLSLLADRQCLKFACMLLENLCLDDESQILFHQLSGMDTMLKLMRKHEDDVDLLAPMLSVLTNALLMERNRRQFAESDGLDFVLQTMERFSTTAIMQEKCCAVMSNSAREKDMQKKLADDKIIRMVHDAMKAFPDDRGVLMHTCLMFTNIAFEDDSNRDKIRAQVIRAASCSLPPSSSR</sequence>
<proteinExistence type="predicted"/>
<dbReference type="Proteomes" id="UP000011087">
    <property type="component" value="Unassembled WGS sequence"/>
</dbReference>
<reference evidence="5" key="2">
    <citation type="submission" date="2012-11" db="EMBL/GenBank/DDBJ databases">
        <authorList>
            <person name="Kuo A."/>
            <person name="Curtis B.A."/>
            <person name="Tanifuji G."/>
            <person name="Burki F."/>
            <person name="Gruber A."/>
            <person name="Irimia M."/>
            <person name="Maruyama S."/>
            <person name="Arias M.C."/>
            <person name="Ball S.G."/>
            <person name="Gile G.H."/>
            <person name="Hirakawa Y."/>
            <person name="Hopkins J.F."/>
            <person name="Rensing S.A."/>
            <person name="Schmutz J."/>
            <person name="Symeonidi A."/>
            <person name="Elias M."/>
            <person name="Eveleigh R.J."/>
            <person name="Herman E.K."/>
            <person name="Klute M.J."/>
            <person name="Nakayama T."/>
            <person name="Obornik M."/>
            <person name="Reyes-Prieto A."/>
            <person name="Armbrust E.V."/>
            <person name="Aves S.J."/>
            <person name="Beiko R.G."/>
            <person name="Coutinho P."/>
            <person name="Dacks J.B."/>
            <person name="Durnford D.G."/>
            <person name="Fast N.M."/>
            <person name="Green B.R."/>
            <person name="Grisdale C."/>
            <person name="Hempe F."/>
            <person name="Henrissat B."/>
            <person name="Hoppner M.P."/>
            <person name="Ishida K.-I."/>
            <person name="Kim E."/>
            <person name="Koreny L."/>
            <person name="Kroth P.G."/>
            <person name="Liu Y."/>
            <person name="Malik S.-B."/>
            <person name="Maier U.G."/>
            <person name="McRose D."/>
            <person name="Mock T."/>
            <person name="Neilson J.A."/>
            <person name="Onodera N.T."/>
            <person name="Poole A.M."/>
            <person name="Pritham E.J."/>
            <person name="Richards T.A."/>
            <person name="Rocap G."/>
            <person name="Roy S.W."/>
            <person name="Sarai C."/>
            <person name="Schaack S."/>
            <person name="Shirato S."/>
            <person name="Slamovits C.H."/>
            <person name="Spencer D.F."/>
            <person name="Suzuki S."/>
            <person name="Worden A.Z."/>
            <person name="Zauner S."/>
            <person name="Barry K."/>
            <person name="Bell C."/>
            <person name="Bharti A.K."/>
            <person name="Crow J.A."/>
            <person name="Grimwood J."/>
            <person name="Kramer R."/>
            <person name="Lindquist E."/>
            <person name="Lucas S."/>
            <person name="Salamov A."/>
            <person name="McFadden G.I."/>
            <person name="Lane C.E."/>
            <person name="Keeling P.J."/>
            <person name="Gray M.W."/>
            <person name="Grigoriev I.V."/>
            <person name="Archibald J.M."/>
        </authorList>
    </citation>
    <scope>NUCLEOTIDE SEQUENCE</scope>
    <source>
        <strain evidence="5">CCMP2712</strain>
    </source>
</reference>
<dbReference type="PANTHER" id="PTHR22895">
    <property type="entry name" value="ARMADILLO REPEAT-CONTAINING PROTEIN 6"/>
    <property type="match status" value="1"/>
</dbReference>
<dbReference type="HOGENOM" id="CLU_898473_0_0_1"/>
<dbReference type="RefSeq" id="XP_005821971.1">
    <property type="nucleotide sequence ID" value="XM_005821914.1"/>
</dbReference>
<dbReference type="InterPro" id="IPR016024">
    <property type="entry name" value="ARM-type_fold"/>
</dbReference>
<reference evidence="3 5" key="1">
    <citation type="journal article" date="2012" name="Nature">
        <title>Algal genomes reveal evolutionary mosaicism and the fate of nucleomorphs.</title>
        <authorList>
            <consortium name="DOE Joint Genome Institute"/>
            <person name="Curtis B.A."/>
            <person name="Tanifuji G."/>
            <person name="Burki F."/>
            <person name="Gruber A."/>
            <person name="Irimia M."/>
            <person name="Maruyama S."/>
            <person name="Arias M.C."/>
            <person name="Ball S.G."/>
            <person name="Gile G.H."/>
            <person name="Hirakawa Y."/>
            <person name="Hopkins J.F."/>
            <person name="Kuo A."/>
            <person name="Rensing S.A."/>
            <person name="Schmutz J."/>
            <person name="Symeonidi A."/>
            <person name="Elias M."/>
            <person name="Eveleigh R.J."/>
            <person name="Herman E.K."/>
            <person name="Klute M.J."/>
            <person name="Nakayama T."/>
            <person name="Obornik M."/>
            <person name="Reyes-Prieto A."/>
            <person name="Armbrust E.V."/>
            <person name="Aves S.J."/>
            <person name="Beiko R.G."/>
            <person name="Coutinho P."/>
            <person name="Dacks J.B."/>
            <person name="Durnford D.G."/>
            <person name="Fast N.M."/>
            <person name="Green B.R."/>
            <person name="Grisdale C.J."/>
            <person name="Hempel F."/>
            <person name="Henrissat B."/>
            <person name="Hoppner M.P."/>
            <person name="Ishida K."/>
            <person name="Kim E."/>
            <person name="Koreny L."/>
            <person name="Kroth P.G."/>
            <person name="Liu Y."/>
            <person name="Malik S.B."/>
            <person name="Maier U.G."/>
            <person name="McRose D."/>
            <person name="Mock T."/>
            <person name="Neilson J.A."/>
            <person name="Onodera N.T."/>
            <person name="Poole A.M."/>
            <person name="Pritham E.J."/>
            <person name="Richards T.A."/>
            <person name="Rocap G."/>
            <person name="Roy S.W."/>
            <person name="Sarai C."/>
            <person name="Schaack S."/>
            <person name="Shirato S."/>
            <person name="Slamovits C.H."/>
            <person name="Spencer D.F."/>
            <person name="Suzuki S."/>
            <person name="Worden A.Z."/>
            <person name="Zauner S."/>
            <person name="Barry K."/>
            <person name="Bell C."/>
            <person name="Bharti A.K."/>
            <person name="Crow J.A."/>
            <person name="Grimwood J."/>
            <person name="Kramer R."/>
            <person name="Lindquist E."/>
            <person name="Lucas S."/>
            <person name="Salamov A."/>
            <person name="McFadden G.I."/>
            <person name="Lane C.E."/>
            <person name="Keeling P.J."/>
            <person name="Gray M.W."/>
            <person name="Grigoriev I.V."/>
            <person name="Archibald J.M."/>
        </authorList>
    </citation>
    <scope>NUCLEOTIDE SEQUENCE</scope>
    <source>
        <strain evidence="3 5">CCMP2712</strain>
    </source>
</reference>
<keyword evidence="5" id="KW-1185">Reference proteome</keyword>
<name>L1IFF3_GUITC</name>
<dbReference type="SUPFAM" id="SSF48371">
    <property type="entry name" value="ARM repeat"/>
    <property type="match status" value="1"/>
</dbReference>
<dbReference type="OrthoDB" id="449062at2759"/>
<accession>L1IFF3</accession>
<dbReference type="EnsemblProtists" id="EKX34991">
    <property type="protein sequence ID" value="EKX34991"/>
    <property type="gene ID" value="GUITHDRAFT_146821"/>
</dbReference>
<gene>
    <name evidence="3" type="ORF">GUITHDRAFT_146821</name>
</gene>
<dbReference type="InterPro" id="IPR011989">
    <property type="entry name" value="ARM-like"/>
</dbReference>
<reference evidence="4" key="3">
    <citation type="submission" date="2015-06" db="UniProtKB">
        <authorList>
            <consortium name="EnsemblProtists"/>
        </authorList>
    </citation>
    <scope>IDENTIFICATION</scope>
</reference>
<keyword evidence="1" id="KW-0677">Repeat</keyword>
<feature type="chain" id="PRO_5008769993" description="Protein HGH1 homolog" evidence="2">
    <location>
        <begin position="23"/>
        <end position="310"/>
    </location>
</feature>
<protein>
    <recommendedName>
        <fullName evidence="6">Protein HGH1 homolog</fullName>
    </recommendedName>
</protein>